<sequence>MNTLNALIYRAVAALTLLVAGAISPAFSAPGAHGPNGEHLDSNASTQSSGQQFPSFEAKSELFELVGRLSGGELSLLIDRYDTNAPVLGATVEVETGSLKATAKHHADLGDYAIDDEAFLKALEAPGEHGLVITIVAGQDSDLLDGVLRVSTQEAAHGDHDHGHGPMSWTRWVLLALVLVGFALLARWWVTSRAEKKTNESKGEAA</sequence>
<evidence type="ECO:0008006" key="5">
    <source>
        <dbReference type="Google" id="ProtNLM"/>
    </source>
</evidence>
<organism evidence="3 4">
    <name type="scientific">Delftia acidovorans</name>
    <name type="common">Pseudomonas acidovorans</name>
    <name type="synonym">Comamonas acidovorans</name>
    <dbReference type="NCBI Taxonomy" id="80866"/>
    <lineage>
        <taxon>Bacteria</taxon>
        <taxon>Pseudomonadati</taxon>
        <taxon>Pseudomonadota</taxon>
        <taxon>Betaproteobacteria</taxon>
        <taxon>Burkholderiales</taxon>
        <taxon>Comamonadaceae</taxon>
        <taxon>Delftia</taxon>
    </lineage>
</organism>
<dbReference type="EMBL" id="JAWWMZ010000004">
    <property type="protein sequence ID" value="MDX4954729.1"/>
    <property type="molecule type" value="Genomic_DNA"/>
</dbReference>
<keyword evidence="2" id="KW-0732">Signal</keyword>
<accession>A0AAJ2R305</accession>
<feature type="chain" id="PRO_5042488377" description="Secreted protein" evidence="2">
    <location>
        <begin position="29"/>
        <end position="206"/>
    </location>
</feature>
<feature type="transmembrane region" description="Helical" evidence="1">
    <location>
        <begin position="169"/>
        <end position="190"/>
    </location>
</feature>
<protein>
    <recommendedName>
        <fullName evidence="5">Secreted protein</fullName>
    </recommendedName>
</protein>
<dbReference type="AlphaFoldDB" id="A0AAJ2R305"/>
<proteinExistence type="predicted"/>
<keyword evidence="1" id="KW-0812">Transmembrane</keyword>
<dbReference type="Proteomes" id="UP001287445">
    <property type="component" value="Unassembled WGS sequence"/>
</dbReference>
<reference evidence="3" key="1">
    <citation type="submission" date="2023-11" db="EMBL/GenBank/DDBJ databases">
        <title>Identification and selenium tolerance of Delftia acidovorans R3-25.</title>
        <authorList>
            <person name="Zhang S."/>
            <person name="Liu Y."/>
            <person name="Guo Y."/>
        </authorList>
    </citation>
    <scope>NUCLEOTIDE SEQUENCE</scope>
    <source>
        <strain evidence="3">R3-25</strain>
    </source>
</reference>
<dbReference type="RefSeq" id="WP_319074002.1">
    <property type="nucleotide sequence ID" value="NZ_JAWWMZ010000004.1"/>
</dbReference>
<evidence type="ECO:0000313" key="3">
    <source>
        <dbReference type="EMBL" id="MDX4954729.1"/>
    </source>
</evidence>
<evidence type="ECO:0000313" key="4">
    <source>
        <dbReference type="Proteomes" id="UP001287445"/>
    </source>
</evidence>
<keyword evidence="1" id="KW-0472">Membrane</keyword>
<name>A0AAJ2R305_DELAC</name>
<feature type="signal peptide" evidence="2">
    <location>
        <begin position="1"/>
        <end position="28"/>
    </location>
</feature>
<keyword evidence="1" id="KW-1133">Transmembrane helix</keyword>
<gene>
    <name evidence="3" type="ORF">SGN30_15025</name>
</gene>
<comment type="caution">
    <text evidence="3">The sequence shown here is derived from an EMBL/GenBank/DDBJ whole genome shotgun (WGS) entry which is preliminary data.</text>
</comment>
<evidence type="ECO:0000256" key="1">
    <source>
        <dbReference type="SAM" id="Phobius"/>
    </source>
</evidence>
<evidence type="ECO:0000256" key="2">
    <source>
        <dbReference type="SAM" id="SignalP"/>
    </source>
</evidence>